<dbReference type="CDD" id="cd12148">
    <property type="entry name" value="fungal_TF_MHR"/>
    <property type="match status" value="1"/>
</dbReference>
<evidence type="ECO:0000256" key="1">
    <source>
        <dbReference type="SAM" id="MobiDB-lite"/>
    </source>
</evidence>
<reference evidence="2 3" key="1">
    <citation type="submission" date="2016-11" db="EMBL/GenBank/DDBJ databases">
        <title>Draft Genome Assembly of Colletotrichum chlorophyti a pathogen of herbaceous plants.</title>
        <authorList>
            <person name="Gan P."/>
            <person name="Narusaka M."/>
            <person name="Tsushima A."/>
            <person name="Narusaka Y."/>
            <person name="Takano Y."/>
            <person name="Shirasu K."/>
        </authorList>
    </citation>
    <scope>NUCLEOTIDE SEQUENCE [LARGE SCALE GENOMIC DNA]</scope>
    <source>
        <strain evidence="2 3">NTL11</strain>
    </source>
</reference>
<dbReference type="STRING" id="708187.A0A1Q8RX55"/>
<proteinExistence type="predicted"/>
<organism evidence="2 3">
    <name type="scientific">Colletotrichum chlorophyti</name>
    <dbReference type="NCBI Taxonomy" id="708187"/>
    <lineage>
        <taxon>Eukaryota</taxon>
        <taxon>Fungi</taxon>
        <taxon>Dikarya</taxon>
        <taxon>Ascomycota</taxon>
        <taxon>Pezizomycotina</taxon>
        <taxon>Sordariomycetes</taxon>
        <taxon>Hypocreomycetidae</taxon>
        <taxon>Glomerellales</taxon>
        <taxon>Glomerellaceae</taxon>
        <taxon>Colletotrichum</taxon>
    </lineage>
</organism>
<gene>
    <name evidence="2" type="ORF">CCHL11_10120</name>
</gene>
<dbReference type="AlphaFoldDB" id="A0A1Q8RX55"/>
<keyword evidence="3" id="KW-1185">Reference proteome</keyword>
<dbReference type="OrthoDB" id="3266505at2759"/>
<feature type="region of interest" description="Disordered" evidence="1">
    <location>
        <begin position="107"/>
        <end position="150"/>
    </location>
</feature>
<evidence type="ECO:0000313" key="2">
    <source>
        <dbReference type="EMBL" id="OLN89944.1"/>
    </source>
</evidence>
<dbReference type="EMBL" id="MPGH01000069">
    <property type="protein sequence ID" value="OLN89944.1"/>
    <property type="molecule type" value="Genomic_DNA"/>
</dbReference>
<feature type="compositionally biased region" description="Basic and acidic residues" evidence="1">
    <location>
        <begin position="133"/>
        <end position="146"/>
    </location>
</feature>
<name>A0A1Q8RX55_9PEZI</name>
<accession>A0A1Q8RX55</accession>
<feature type="compositionally biased region" description="Basic and acidic residues" evidence="1">
    <location>
        <begin position="110"/>
        <end position="124"/>
    </location>
</feature>
<sequence length="246" mass="26252">MASISILEQLSNACVEAARCSLEVLNALKEQQLIANFGFFDLDAAFSAAFVFVLVDRIHANTSQLPSKTTICKASGILEHLSSQGNIAAGKRRADIDQMCAHLGISFHDNSQDKDNGARLDKVGPHGPAGEADGAHSRGQEPDEHPSSAAAALTQNENLARAECTRSQNEASASHFDWAQAAATLFDHSLADAQEQQQSMAAALSFGEGGNEIFNSLYLEDFSLTGVVETDWAEFSKQLASQNEPG</sequence>
<dbReference type="Proteomes" id="UP000186583">
    <property type="component" value="Unassembled WGS sequence"/>
</dbReference>
<evidence type="ECO:0000313" key="3">
    <source>
        <dbReference type="Proteomes" id="UP000186583"/>
    </source>
</evidence>
<protein>
    <submittedName>
        <fullName evidence="2">Uncharacterized protein</fullName>
    </submittedName>
</protein>
<comment type="caution">
    <text evidence="2">The sequence shown here is derived from an EMBL/GenBank/DDBJ whole genome shotgun (WGS) entry which is preliminary data.</text>
</comment>